<accession>A0A3Q3JSI7</accession>
<keyword evidence="1" id="KW-0175">Coiled coil</keyword>
<dbReference type="AlphaFoldDB" id="A0A3Q3JSI7"/>
<protein>
    <submittedName>
        <fullName evidence="2">Uncharacterized protein</fullName>
    </submittedName>
</protein>
<organism evidence="2 3">
    <name type="scientific">Monopterus albus</name>
    <name type="common">Swamp eel</name>
    <dbReference type="NCBI Taxonomy" id="43700"/>
    <lineage>
        <taxon>Eukaryota</taxon>
        <taxon>Metazoa</taxon>
        <taxon>Chordata</taxon>
        <taxon>Craniata</taxon>
        <taxon>Vertebrata</taxon>
        <taxon>Euteleostomi</taxon>
        <taxon>Actinopterygii</taxon>
        <taxon>Neopterygii</taxon>
        <taxon>Teleostei</taxon>
        <taxon>Neoteleostei</taxon>
        <taxon>Acanthomorphata</taxon>
        <taxon>Anabantaria</taxon>
        <taxon>Synbranchiformes</taxon>
        <taxon>Synbranchidae</taxon>
        <taxon>Monopterus</taxon>
    </lineage>
</organism>
<dbReference type="CDD" id="cd21937">
    <property type="entry name" value="ZIP_MycBP-like"/>
    <property type="match status" value="1"/>
</dbReference>
<evidence type="ECO:0000313" key="3">
    <source>
        <dbReference type="Proteomes" id="UP000261600"/>
    </source>
</evidence>
<proteinExistence type="predicted"/>
<keyword evidence="3" id="KW-1185">Reference proteome</keyword>
<dbReference type="Ensembl" id="ENSMALT00000023987.1">
    <property type="protein sequence ID" value="ENSMALP00000023538.1"/>
    <property type="gene ID" value="ENSMALG00000016417.1"/>
</dbReference>
<name>A0A3Q3JSI7_MONAL</name>
<reference evidence="2" key="2">
    <citation type="submission" date="2025-09" db="UniProtKB">
        <authorList>
            <consortium name="Ensembl"/>
        </authorList>
    </citation>
    <scope>IDENTIFICATION</scope>
</reference>
<dbReference type="Gene3D" id="6.10.250.1060">
    <property type="match status" value="1"/>
</dbReference>
<dbReference type="STRING" id="43700.ENSMALP00000023538"/>
<feature type="coiled-coil region" evidence="1">
    <location>
        <begin position="35"/>
        <end position="62"/>
    </location>
</feature>
<evidence type="ECO:0000313" key="2">
    <source>
        <dbReference type="Ensembl" id="ENSMALP00000023538.1"/>
    </source>
</evidence>
<dbReference type="Proteomes" id="UP000261600">
    <property type="component" value="Unplaced"/>
</dbReference>
<evidence type="ECO:0000256" key="1">
    <source>
        <dbReference type="SAM" id="Coils"/>
    </source>
</evidence>
<sequence>MNTDPDDVTAIKKTRLHAITLFVFLVHFSLKYSDTDALQQEVSDLRQKCARLAQENKDLKTKLQRYEPVSENGALEGVVLEGASHLSKRQVASSGENGTLI</sequence>
<reference evidence="2" key="1">
    <citation type="submission" date="2025-08" db="UniProtKB">
        <authorList>
            <consortium name="Ensembl"/>
        </authorList>
    </citation>
    <scope>IDENTIFICATION</scope>
</reference>